<feature type="chain" id="PRO_5036211451" evidence="2">
    <location>
        <begin position="23"/>
        <end position="343"/>
    </location>
</feature>
<evidence type="ECO:0000256" key="2">
    <source>
        <dbReference type="SAM" id="SignalP"/>
    </source>
</evidence>
<evidence type="ECO:0000256" key="1">
    <source>
        <dbReference type="SAM" id="MobiDB-lite"/>
    </source>
</evidence>
<organism evidence="3">
    <name type="scientific">Oppiella nova</name>
    <dbReference type="NCBI Taxonomy" id="334625"/>
    <lineage>
        <taxon>Eukaryota</taxon>
        <taxon>Metazoa</taxon>
        <taxon>Ecdysozoa</taxon>
        <taxon>Arthropoda</taxon>
        <taxon>Chelicerata</taxon>
        <taxon>Arachnida</taxon>
        <taxon>Acari</taxon>
        <taxon>Acariformes</taxon>
        <taxon>Sarcoptiformes</taxon>
        <taxon>Oribatida</taxon>
        <taxon>Brachypylina</taxon>
        <taxon>Oppioidea</taxon>
        <taxon>Oppiidae</taxon>
        <taxon>Oppiella</taxon>
    </lineage>
</organism>
<protein>
    <submittedName>
        <fullName evidence="3">Uncharacterized protein</fullName>
    </submittedName>
</protein>
<proteinExistence type="predicted"/>
<feature type="region of interest" description="Disordered" evidence="1">
    <location>
        <begin position="274"/>
        <end position="302"/>
    </location>
</feature>
<feature type="compositionally biased region" description="Polar residues" evidence="1">
    <location>
        <begin position="276"/>
        <end position="288"/>
    </location>
</feature>
<evidence type="ECO:0000313" key="3">
    <source>
        <dbReference type="EMBL" id="CAD7655814.1"/>
    </source>
</evidence>
<keyword evidence="2" id="KW-0732">Signal</keyword>
<dbReference type="Proteomes" id="UP000728032">
    <property type="component" value="Unassembled WGS sequence"/>
</dbReference>
<dbReference type="AlphaFoldDB" id="A0A7R9MB21"/>
<gene>
    <name evidence="3" type="ORF">ONB1V03_LOCUS12455</name>
</gene>
<feature type="non-terminal residue" evidence="3">
    <location>
        <position position="343"/>
    </location>
</feature>
<keyword evidence="4" id="KW-1185">Reference proteome</keyword>
<accession>A0A7R9MB21</accession>
<sequence length="343" mass="39433">MNHSIVFLLLLITITAFKQTHGSHLRSQPESTNNGHSAQTQQPVLSKPLYDTLVSIDERLRLLEAYDNTYKLTRLDFTLEQLSQRIVSIESKLLRLENSFDSKMTKIEEMFVSSDRKSEFKTESIARKVDDLSDRIELKSAHIEIKFESTLNKIVDKLDSIERHIDRTGEEVFEKFSKYDERHTVFESHVKSHIINIESLVKHSLDANTKIKDIVTYDFQSVDNMVQTLKDYKQDHNSVISILSTVAIQLQNYTTLHTLQDTGFRDNNHHKKCDNCGTNSANSPTNGRSLDDNTTAGTDGNDIREVSSTVEQLRQQLAVDEKLTQLDVHVDYYSRKIINTIQE</sequence>
<dbReference type="EMBL" id="CAJPVJ010010084">
    <property type="protein sequence ID" value="CAG2173001.1"/>
    <property type="molecule type" value="Genomic_DNA"/>
</dbReference>
<dbReference type="OrthoDB" id="6372889at2759"/>
<feature type="region of interest" description="Disordered" evidence="1">
    <location>
        <begin position="23"/>
        <end position="42"/>
    </location>
</feature>
<feature type="signal peptide" evidence="2">
    <location>
        <begin position="1"/>
        <end position="22"/>
    </location>
</feature>
<reference evidence="3" key="1">
    <citation type="submission" date="2020-11" db="EMBL/GenBank/DDBJ databases">
        <authorList>
            <person name="Tran Van P."/>
        </authorList>
    </citation>
    <scope>NUCLEOTIDE SEQUENCE</scope>
</reference>
<dbReference type="EMBL" id="OC924909">
    <property type="protein sequence ID" value="CAD7655814.1"/>
    <property type="molecule type" value="Genomic_DNA"/>
</dbReference>
<evidence type="ECO:0000313" key="4">
    <source>
        <dbReference type="Proteomes" id="UP000728032"/>
    </source>
</evidence>
<name>A0A7R9MB21_9ACAR</name>